<organism evidence="3 4">
    <name type="scientific">Paracoccus solventivorans</name>
    <dbReference type="NCBI Taxonomy" id="53463"/>
    <lineage>
        <taxon>Bacteria</taxon>
        <taxon>Pseudomonadati</taxon>
        <taxon>Pseudomonadota</taxon>
        <taxon>Alphaproteobacteria</taxon>
        <taxon>Rhodobacterales</taxon>
        <taxon>Paracoccaceae</taxon>
        <taxon>Paracoccus</taxon>
    </lineage>
</organism>
<feature type="transmembrane region" description="Helical" evidence="1">
    <location>
        <begin position="143"/>
        <end position="161"/>
    </location>
</feature>
<evidence type="ECO:0000259" key="2">
    <source>
        <dbReference type="Pfam" id="PF00892"/>
    </source>
</evidence>
<sequence length="309" mass="32009">MAPALPSSIGPAPAPLPDPAAGNRRAVVLMTGSMAAFAFEDALIKTLSASLPAGQVLATIGVLGMVVFWVLLARQGGRLWTRDLLARPVLLRNLGEVVGSMGFVMALALTDLSSASAILQALPLALVLGGALFLGERVGWRRWTAILVGFAGVLMIIRPGTGGFEPRSVLALIGVAGLALRDLATRRMPRHILSHQLSASAFATLIPGGLALALLRGEALRLPTPAEAAGFAACITVGVAGYAMMIVATRVGEASLVAPLRYTRLVFALVVAVVVFGERPDALTLAGAALIVGSGAFAMWRELRLAGRR</sequence>
<feature type="transmembrane region" description="Helical" evidence="1">
    <location>
        <begin position="167"/>
        <end position="184"/>
    </location>
</feature>
<keyword evidence="1" id="KW-1133">Transmembrane helix</keyword>
<evidence type="ECO:0000313" key="4">
    <source>
        <dbReference type="Proteomes" id="UP000184444"/>
    </source>
</evidence>
<feature type="transmembrane region" description="Helical" evidence="1">
    <location>
        <begin position="196"/>
        <end position="216"/>
    </location>
</feature>
<dbReference type="AlphaFoldDB" id="A0A1M7EEI0"/>
<dbReference type="InterPro" id="IPR037185">
    <property type="entry name" value="EmrE-like"/>
</dbReference>
<evidence type="ECO:0000313" key="3">
    <source>
        <dbReference type="EMBL" id="SHL90048.1"/>
    </source>
</evidence>
<keyword evidence="1" id="KW-0812">Transmembrane</keyword>
<dbReference type="SUPFAM" id="SSF103481">
    <property type="entry name" value="Multidrug resistance efflux transporter EmrE"/>
    <property type="match status" value="2"/>
</dbReference>
<feature type="transmembrane region" description="Helical" evidence="1">
    <location>
        <begin position="115"/>
        <end position="134"/>
    </location>
</feature>
<feature type="transmembrane region" description="Helical" evidence="1">
    <location>
        <begin position="53"/>
        <end position="72"/>
    </location>
</feature>
<feature type="transmembrane region" description="Helical" evidence="1">
    <location>
        <begin position="260"/>
        <end position="276"/>
    </location>
</feature>
<evidence type="ECO:0000256" key="1">
    <source>
        <dbReference type="SAM" id="Phobius"/>
    </source>
</evidence>
<gene>
    <name evidence="3" type="ORF">SAMN05444389_10254</name>
</gene>
<dbReference type="Pfam" id="PF00892">
    <property type="entry name" value="EamA"/>
    <property type="match status" value="2"/>
</dbReference>
<dbReference type="Proteomes" id="UP000184444">
    <property type="component" value="Unassembled WGS sequence"/>
</dbReference>
<feature type="transmembrane region" description="Helical" evidence="1">
    <location>
        <begin position="228"/>
        <end position="248"/>
    </location>
</feature>
<feature type="transmembrane region" description="Helical" evidence="1">
    <location>
        <begin position="84"/>
        <end position="109"/>
    </location>
</feature>
<dbReference type="PANTHER" id="PTHR22911">
    <property type="entry name" value="ACYL-MALONYL CONDENSING ENZYME-RELATED"/>
    <property type="match status" value="1"/>
</dbReference>
<proteinExistence type="predicted"/>
<reference evidence="4" key="1">
    <citation type="submission" date="2016-11" db="EMBL/GenBank/DDBJ databases">
        <authorList>
            <person name="Varghese N."/>
            <person name="Submissions S."/>
        </authorList>
    </citation>
    <scope>NUCLEOTIDE SEQUENCE [LARGE SCALE GENOMIC DNA]</scope>
    <source>
        <strain evidence="4">DSM 6637</strain>
    </source>
</reference>
<protein>
    <submittedName>
        <fullName evidence="3">Permease of the drug/metabolite transporter (DMT) superfamily</fullName>
    </submittedName>
</protein>
<keyword evidence="4" id="KW-1185">Reference proteome</keyword>
<dbReference type="GO" id="GO:0016020">
    <property type="term" value="C:membrane"/>
    <property type="evidence" value="ECO:0007669"/>
    <property type="project" value="InterPro"/>
</dbReference>
<feature type="domain" description="EamA" evidence="2">
    <location>
        <begin position="26"/>
        <end position="157"/>
    </location>
</feature>
<dbReference type="InterPro" id="IPR000620">
    <property type="entry name" value="EamA_dom"/>
</dbReference>
<name>A0A1M7EEI0_9RHOB</name>
<dbReference type="PANTHER" id="PTHR22911:SF135">
    <property type="entry name" value="BLR4310 PROTEIN"/>
    <property type="match status" value="1"/>
</dbReference>
<accession>A0A1M7EEI0</accession>
<dbReference type="STRING" id="53463.SAMN05444389_10254"/>
<keyword evidence="1" id="KW-0472">Membrane</keyword>
<feature type="domain" description="EamA" evidence="2">
    <location>
        <begin position="169"/>
        <end position="294"/>
    </location>
</feature>
<dbReference type="EMBL" id="FRCK01000002">
    <property type="protein sequence ID" value="SHL90048.1"/>
    <property type="molecule type" value="Genomic_DNA"/>
</dbReference>
<feature type="transmembrane region" description="Helical" evidence="1">
    <location>
        <begin position="282"/>
        <end position="300"/>
    </location>
</feature>